<feature type="signal peptide" evidence="2">
    <location>
        <begin position="1"/>
        <end position="22"/>
    </location>
</feature>
<comment type="caution">
    <text evidence="3">The sequence shown here is derived from an EMBL/GenBank/DDBJ whole genome shotgun (WGS) entry which is preliminary data.</text>
</comment>
<proteinExistence type="predicted"/>
<evidence type="ECO:0000313" key="3">
    <source>
        <dbReference type="EMBL" id="MEQ3553591.1"/>
    </source>
</evidence>
<gene>
    <name evidence="3" type="ORF">WIS52_24220</name>
</gene>
<dbReference type="Proteomes" id="UP001494902">
    <property type="component" value="Unassembled WGS sequence"/>
</dbReference>
<accession>A0ABV1KGK8</accession>
<sequence>MSRTVRGAAATAILCLTLTACGGGSPTGAGAGAPAAPDPLDSLSTEELLEQARAEGTVSVYSFTSRIAAVEAEFERTYPGIDVVATDISSTEQIARIKAEAAAGSPGADVAYLSDAPVVLDELLDEGLLRNYVPPRVADALPAEFREPLLASRLSTKTLMFNEEAHPDGPPVQNLWELTDPEWNGRVVMVDPQIRGDYLDLMTEIVLRSEEMGAAHEALRGVPVELDEGIESAGEQWIADLYANGVVLVGDTDSVNAAVGARGQQDPPVGFTTYSDRRDNSEENRALQAATEVAPAPGIAFPAMIGLSPDAANPAAARLLVDFLMGDDSETGGTWFEPFYVPGDYPTRDDVTPPAEALPLAELGTWTIDPGASAGVRRDVADLLLTLG</sequence>
<evidence type="ECO:0000256" key="1">
    <source>
        <dbReference type="ARBA" id="ARBA00022729"/>
    </source>
</evidence>
<organism evidence="3 4">
    <name type="scientific">Pseudonocardia nematodicida</name>
    <dbReference type="NCBI Taxonomy" id="1206997"/>
    <lineage>
        <taxon>Bacteria</taxon>
        <taxon>Bacillati</taxon>
        <taxon>Actinomycetota</taxon>
        <taxon>Actinomycetes</taxon>
        <taxon>Pseudonocardiales</taxon>
        <taxon>Pseudonocardiaceae</taxon>
        <taxon>Pseudonocardia</taxon>
    </lineage>
</organism>
<name>A0ABV1KGK8_9PSEU</name>
<dbReference type="Gene3D" id="3.40.190.10">
    <property type="entry name" value="Periplasmic binding protein-like II"/>
    <property type="match status" value="2"/>
</dbReference>
<feature type="chain" id="PRO_5045807103" evidence="2">
    <location>
        <begin position="23"/>
        <end position="388"/>
    </location>
</feature>
<reference evidence="3 4" key="1">
    <citation type="submission" date="2024-03" db="EMBL/GenBank/DDBJ databases">
        <title>Draft genome sequence of Pseudonocardia nematodicida JCM 31783.</title>
        <authorList>
            <person name="Butdee W."/>
            <person name="Duangmal K."/>
        </authorList>
    </citation>
    <scope>NUCLEOTIDE SEQUENCE [LARGE SCALE GENOMIC DNA]</scope>
    <source>
        <strain evidence="3 4">JCM 31783</strain>
    </source>
</reference>
<dbReference type="RefSeq" id="WP_349300658.1">
    <property type="nucleotide sequence ID" value="NZ_JBEDNQ010000011.1"/>
</dbReference>
<protein>
    <submittedName>
        <fullName evidence="3">ABC transporter substrate-binding protein</fullName>
    </submittedName>
</protein>
<dbReference type="PROSITE" id="PS51257">
    <property type="entry name" value="PROKAR_LIPOPROTEIN"/>
    <property type="match status" value="1"/>
</dbReference>
<evidence type="ECO:0000313" key="4">
    <source>
        <dbReference type="Proteomes" id="UP001494902"/>
    </source>
</evidence>
<dbReference type="PANTHER" id="PTHR30006">
    <property type="entry name" value="THIAMINE-BINDING PERIPLASMIC PROTEIN-RELATED"/>
    <property type="match status" value="1"/>
</dbReference>
<dbReference type="Pfam" id="PF13531">
    <property type="entry name" value="SBP_bac_11"/>
    <property type="match status" value="1"/>
</dbReference>
<evidence type="ECO:0000256" key="2">
    <source>
        <dbReference type="SAM" id="SignalP"/>
    </source>
</evidence>
<keyword evidence="4" id="KW-1185">Reference proteome</keyword>
<dbReference type="SUPFAM" id="SSF53850">
    <property type="entry name" value="Periplasmic binding protein-like II"/>
    <property type="match status" value="1"/>
</dbReference>
<dbReference type="EMBL" id="JBEDNQ010000011">
    <property type="protein sequence ID" value="MEQ3553591.1"/>
    <property type="molecule type" value="Genomic_DNA"/>
</dbReference>
<keyword evidence="1 2" id="KW-0732">Signal</keyword>